<dbReference type="GO" id="GO:0002926">
    <property type="term" value="P:tRNA wobble base 5-methoxycarbonylmethyl-2-thiouridinylation"/>
    <property type="evidence" value="ECO:0007669"/>
    <property type="project" value="TreeGrafter"/>
</dbReference>
<evidence type="ECO:0000256" key="4">
    <source>
        <dbReference type="ARBA" id="ARBA00023004"/>
    </source>
</evidence>
<dbReference type="InterPro" id="IPR016181">
    <property type="entry name" value="Acyl_CoA_acyltransferase"/>
</dbReference>
<keyword evidence="5" id="KW-0411">Iron-sulfur</keyword>
<keyword evidence="7" id="KW-0808">Transferase</keyword>
<dbReference type="EMBL" id="KF901169">
    <property type="protein sequence ID" value="AIF20591.1"/>
    <property type="molecule type" value="Genomic_DNA"/>
</dbReference>
<evidence type="ECO:0000256" key="3">
    <source>
        <dbReference type="ARBA" id="ARBA00022723"/>
    </source>
</evidence>
<evidence type="ECO:0000256" key="5">
    <source>
        <dbReference type="ARBA" id="ARBA00023014"/>
    </source>
</evidence>
<protein>
    <submittedName>
        <fullName evidence="7">Histone acetyltransferase ELP3 family protein (KAT9)</fullName>
        <ecNumber evidence="7">2.3.1.48</ecNumber>
    </submittedName>
</protein>
<keyword evidence="3" id="KW-0479">Metal-binding</keyword>
<dbReference type="GO" id="GO:0046872">
    <property type="term" value="F:metal ion binding"/>
    <property type="evidence" value="ECO:0007669"/>
    <property type="project" value="UniProtKB-KW"/>
</dbReference>
<evidence type="ECO:0000256" key="2">
    <source>
        <dbReference type="ARBA" id="ARBA00022691"/>
    </source>
</evidence>
<dbReference type="AlphaFoldDB" id="A0A075HW80"/>
<evidence type="ECO:0000259" key="6">
    <source>
        <dbReference type="PROSITE" id="PS51186"/>
    </source>
</evidence>
<evidence type="ECO:0000256" key="1">
    <source>
        <dbReference type="ARBA" id="ARBA00022485"/>
    </source>
</evidence>
<dbReference type="SUPFAM" id="SSF55729">
    <property type="entry name" value="Acyl-CoA N-acyltransferases (Nat)"/>
    <property type="match status" value="1"/>
</dbReference>
<evidence type="ECO:0000313" key="7">
    <source>
        <dbReference type="EMBL" id="AIF20591.1"/>
    </source>
</evidence>
<keyword evidence="2" id="KW-0949">S-adenosyl-L-methionine</keyword>
<sequence>MRIQREISEEFIEAGTSKGNIRELIMAKMKENGDKCKCIRCREIGLKQLKEKIEMQEYDIEIKNTRYESSEGEEHFISAEEKNSKSLIGFVRMRIPSDKAHRKEIIENTAIIRELHVYGQVVPIGERDAKSWQHKGIGIRLMQEAERIAKDDMSMRKLLVISAVGTREYYKKLGYELEGPYMAKRF</sequence>
<dbReference type="PANTHER" id="PTHR11135">
    <property type="entry name" value="HISTONE ACETYLTRANSFERASE-RELATED"/>
    <property type="match status" value="1"/>
</dbReference>
<dbReference type="CDD" id="cd04301">
    <property type="entry name" value="NAT_SF"/>
    <property type="match status" value="1"/>
</dbReference>
<accession>A0A075HW80</accession>
<keyword evidence="4" id="KW-0408">Iron</keyword>
<reference evidence="7" key="1">
    <citation type="journal article" date="2014" name="Genome Biol. Evol.">
        <title>Pangenome evidence for extensive interdomain horizontal transfer affecting lineage core and shell genes in uncultured planktonic thaumarchaeota and euryarchaeota.</title>
        <authorList>
            <person name="Deschamps P."/>
            <person name="Zivanovic Y."/>
            <person name="Moreira D."/>
            <person name="Rodriguez-Valera F."/>
            <person name="Lopez-Garcia P."/>
        </authorList>
    </citation>
    <scope>NUCLEOTIDE SEQUENCE</scope>
</reference>
<organism evidence="7">
    <name type="scientific">uncultured marine thaumarchaeote KM3_90_H07</name>
    <dbReference type="NCBI Taxonomy" id="1456345"/>
    <lineage>
        <taxon>Archaea</taxon>
        <taxon>Nitrososphaerota</taxon>
        <taxon>environmental samples</taxon>
    </lineage>
</organism>
<dbReference type="GO" id="GO:0005737">
    <property type="term" value="C:cytoplasm"/>
    <property type="evidence" value="ECO:0007669"/>
    <property type="project" value="TreeGrafter"/>
</dbReference>
<dbReference type="EC" id="2.3.1.48" evidence="7"/>
<dbReference type="GO" id="GO:0061733">
    <property type="term" value="F:protein-lysine-acetyltransferase activity"/>
    <property type="evidence" value="ECO:0007669"/>
    <property type="project" value="UniProtKB-EC"/>
</dbReference>
<gene>
    <name evidence="7" type="primary">KAT9</name>
</gene>
<dbReference type="PROSITE" id="PS51186">
    <property type="entry name" value="GNAT"/>
    <property type="match status" value="1"/>
</dbReference>
<dbReference type="GO" id="GO:0051539">
    <property type="term" value="F:4 iron, 4 sulfur cluster binding"/>
    <property type="evidence" value="ECO:0007669"/>
    <property type="project" value="UniProtKB-KW"/>
</dbReference>
<dbReference type="InterPro" id="IPR000182">
    <property type="entry name" value="GNAT_dom"/>
</dbReference>
<dbReference type="InterPro" id="IPR039661">
    <property type="entry name" value="ELP3"/>
</dbReference>
<keyword evidence="1" id="KW-0004">4Fe-4S</keyword>
<keyword evidence="7" id="KW-0012">Acyltransferase</keyword>
<dbReference type="Pfam" id="PF00583">
    <property type="entry name" value="Acetyltransf_1"/>
    <property type="match status" value="1"/>
</dbReference>
<dbReference type="PANTHER" id="PTHR11135:SF0">
    <property type="entry name" value="ELONGATOR COMPLEX PROTEIN 3"/>
    <property type="match status" value="1"/>
</dbReference>
<feature type="domain" description="N-acetyltransferase" evidence="6">
    <location>
        <begin position="39"/>
        <end position="186"/>
    </location>
</feature>
<proteinExistence type="predicted"/>
<dbReference type="Gene3D" id="3.40.630.30">
    <property type="match status" value="1"/>
</dbReference>
<name>A0A075HW80_9ARCH</name>